<dbReference type="RefSeq" id="WP_120640650.1">
    <property type="nucleotide sequence ID" value="NZ_RAQU01000232.1"/>
</dbReference>
<name>A0A3A9JAS4_9PROT</name>
<dbReference type="AlphaFoldDB" id="A0A3A9JAS4"/>
<keyword evidence="1" id="KW-0732">Signal</keyword>
<dbReference type="InParanoid" id="A0A3A9JAS4"/>
<evidence type="ECO:0000313" key="6">
    <source>
        <dbReference type="Proteomes" id="UP000278036"/>
    </source>
</evidence>
<dbReference type="EMBL" id="RFLX01000080">
    <property type="protein sequence ID" value="RMI15136.1"/>
    <property type="molecule type" value="Genomic_DNA"/>
</dbReference>
<dbReference type="Proteomes" id="UP000274097">
    <property type="component" value="Unassembled WGS sequence"/>
</dbReference>
<evidence type="ECO:0000259" key="2">
    <source>
        <dbReference type="Pfam" id="PF07589"/>
    </source>
</evidence>
<dbReference type="InterPro" id="IPR013424">
    <property type="entry name" value="Ice-binding_C"/>
</dbReference>
<evidence type="ECO:0000313" key="4">
    <source>
        <dbReference type="EMBL" id="RMI15136.1"/>
    </source>
</evidence>
<accession>A0A3A9JAS4</accession>
<dbReference type="EMBL" id="RAQU01000232">
    <property type="protein sequence ID" value="RKK01675.1"/>
    <property type="molecule type" value="Genomic_DNA"/>
</dbReference>
<dbReference type="OrthoDB" id="8759181at2"/>
<sequence length="215" mass="22742">MKWLRNLVIAAAALTATATGARADVIFDFLQVGPTMSADQGTGYPVASETQFSGRLTVSDEEYAAGFNFNYQVGSANNPALSAAELAALPDLQLALTAGGFQRVFDNAYLLGYHNPIFLVSYNFSAEPKGALEAFVTIRAPGSLFRFSVREEGTFTAEFGSDDHFPMPGCIADICNAQGIVTVSSPTAVPEPASMALFGVGVVGLGMIRRRRAQA</sequence>
<dbReference type="NCBIfam" id="TIGR02595">
    <property type="entry name" value="PEP_CTERM"/>
    <property type="match status" value="1"/>
</dbReference>
<keyword evidence="5" id="KW-1185">Reference proteome</keyword>
<protein>
    <submittedName>
        <fullName evidence="3">PEP-CTERM sorting domain-containing protein</fullName>
    </submittedName>
</protein>
<reference evidence="3 6" key="1">
    <citation type="submission" date="2018-09" db="EMBL/GenBank/DDBJ databases">
        <title>Roseomonas sp. nov., isolated from feces of Tibetan antelopes in the Qinghai-Tibet plateau, China.</title>
        <authorList>
            <person name="Tian Z."/>
        </authorList>
    </citation>
    <scope>NUCLEOTIDE SEQUENCE [LARGE SCALE GENOMIC DNA]</scope>
    <source>
        <strain evidence="4 5">Z23</strain>
        <strain evidence="3 6">Z24</strain>
    </source>
</reference>
<comment type="caution">
    <text evidence="3">The sequence shown here is derived from an EMBL/GenBank/DDBJ whole genome shotgun (WGS) entry which is preliminary data.</text>
</comment>
<proteinExistence type="predicted"/>
<evidence type="ECO:0000313" key="3">
    <source>
        <dbReference type="EMBL" id="RKK01675.1"/>
    </source>
</evidence>
<evidence type="ECO:0000256" key="1">
    <source>
        <dbReference type="SAM" id="SignalP"/>
    </source>
</evidence>
<dbReference type="Proteomes" id="UP000278036">
    <property type="component" value="Unassembled WGS sequence"/>
</dbReference>
<gene>
    <name evidence="3" type="ORF">D6Z83_23710</name>
    <name evidence="4" type="ORF">EBE87_27120</name>
</gene>
<organism evidence="3 6">
    <name type="scientific">Teichococcus wenyumeiae</name>
    <dbReference type="NCBI Taxonomy" id="2478470"/>
    <lineage>
        <taxon>Bacteria</taxon>
        <taxon>Pseudomonadati</taxon>
        <taxon>Pseudomonadota</taxon>
        <taxon>Alphaproteobacteria</taxon>
        <taxon>Acetobacterales</taxon>
        <taxon>Roseomonadaceae</taxon>
        <taxon>Roseomonas</taxon>
    </lineage>
</organism>
<feature type="domain" description="Ice-binding protein C-terminal" evidence="2">
    <location>
        <begin position="188"/>
        <end position="211"/>
    </location>
</feature>
<feature type="chain" id="PRO_5017210576" evidence="1">
    <location>
        <begin position="24"/>
        <end position="215"/>
    </location>
</feature>
<dbReference type="Pfam" id="PF07589">
    <property type="entry name" value="PEP-CTERM"/>
    <property type="match status" value="1"/>
</dbReference>
<evidence type="ECO:0000313" key="5">
    <source>
        <dbReference type="Proteomes" id="UP000274097"/>
    </source>
</evidence>
<feature type="signal peptide" evidence="1">
    <location>
        <begin position="1"/>
        <end position="23"/>
    </location>
</feature>